<dbReference type="Pfam" id="PF07963">
    <property type="entry name" value="N_methyl"/>
    <property type="match status" value="1"/>
</dbReference>
<keyword evidence="1" id="KW-0812">Transmembrane</keyword>
<name>A0ABS1C8I3_9FIRM</name>
<keyword evidence="1" id="KW-1133">Transmembrane helix</keyword>
<keyword evidence="1" id="KW-0472">Membrane</keyword>
<accession>A0ABS1C8I3</accession>
<dbReference type="Proteomes" id="UP000823123">
    <property type="component" value="Unassembled WGS sequence"/>
</dbReference>
<dbReference type="RefSeq" id="WP_201275349.1">
    <property type="nucleotide sequence ID" value="NZ_JACVDA010000008.1"/>
</dbReference>
<reference evidence="2 3" key="1">
    <citation type="submission" date="2020-09" db="EMBL/GenBank/DDBJ databases">
        <title>Parvimonas S3374 sp. nov.</title>
        <authorList>
            <person name="Buhl M."/>
        </authorList>
    </citation>
    <scope>NUCLEOTIDE SEQUENCE [LARGE SCALE GENOMIC DNA]</scope>
    <source>
        <strain evidence="2 3">S3374</strain>
    </source>
</reference>
<protein>
    <submittedName>
        <fullName evidence="2">Prepilin-type N-terminal cleavage/methylation domain-containing protein</fullName>
    </submittedName>
</protein>
<comment type="caution">
    <text evidence="2">The sequence shown here is derived from an EMBL/GenBank/DDBJ whole genome shotgun (WGS) entry which is preliminary data.</text>
</comment>
<keyword evidence="3" id="KW-1185">Reference proteome</keyword>
<evidence type="ECO:0000313" key="3">
    <source>
        <dbReference type="Proteomes" id="UP000823123"/>
    </source>
</evidence>
<dbReference type="InterPro" id="IPR012902">
    <property type="entry name" value="N_methyl_site"/>
</dbReference>
<evidence type="ECO:0000313" key="2">
    <source>
        <dbReference type="EMBL" id="MBK1468414.1"/>
    </source>
</evidence>
<dbReference type="EMBL" id="JACVDA010000008">
    <property type="protein sequence ID" value="MBK1468414.1"/>
    <property type="molecule type" value="Genomic_DNA"/>
</dbReference>
<gene>
    <name evidence="2" type="ORF">IBJ83_03675</name>
</gene>
<organism evidence="2 3">
    <name type="scientific">Parvimonas parva</name>
    <dbReference type="NCBI Taxonomy" id="2769485"/>
    <lineage>
        <taxon>Bacteria</taxon>
        <taxon>Bacillati</taxon>
        <taxon>Bacillota</taxon>
        <taxon>Tissierellia</taxon>
        <taxon>Tissierellales</taxon>
        <taxon>Peptoniphilaceae</taxon>
        <taxon>Parvimonas</taxon>
    </lineage>
</organism>
<feature type="transmembrane region" description="Helical" evidence="1">
    <location>
        <begin position="12"/>
        <end position="41"/>
    </location>
</feature>
<proteinExistence type="predicted"/>
<evidence type="ECO:0000256" key="1">
    <source>
        <dbReference type="SAM" id="Phobius"/>
    </source>
</evidence>
<sequence>MNFIYLKKVKSFTLLELLITIVISSIIIVCCMQIFFGTYFINLNQRKNYSKLEQINYAMSYMENEISNSIDVKVSSDEIKIKKYSYNSFLSENPNHSISKVNEITYKKKKYKDKYSIDRISKDILNSIHSGSNKLIDDLDFFDVDFFNDYLILKMSFKKKEYVKYIFLKNLDKFDYLSEEN</sequence>